<sequence length="227" mass="25119">MSKIFITGTNRGLGLEFVKQFLNRGDEVIATCRNSENASELNQLQDNPNLEIFSLDVGDHNAVQKLQQQLADQPIDIFINNAGIWRSSQLGNISIDEWMESFRINSIAPIKTIESFLPNIKLGQDKKVISITSKMGSIDDNTSGGSYIYRSSKTALNSAMQSMRHDLKNHGIATCTLHPGWVRTDMGGPGGWIDVLESVSGMIKVIDQLSIDNSGEYIDYAGKIIPW</sequence>
<dbReference type="SUPFAM" id="SSF51735">
    <property type="entry name" value="NAD(P)-binding Rossmann-fold domains"/>
    <property type="match status" value="1"/>
</dbReference>
<dbReference type="Gene3D" id="3.40.50.720">
    <property type="entry name" value="NAD(P)-binding Rossmann-like Domain"/>
    <property type="match status" value="1"/>
</dbReference>
<dbReference type="PRINTS" id="PR00081">
    <property type="entry name" value="GDHRDH"/>
</dbReference>
<dbReference type="EMBL" id="CP011002">
    <property type="protein sequence ID" value="AKO66485.1"/>
    <property type="molecule type" value="Genomic_DNA"/>
</dbReference>
<dbReference type="PANTHER" id="PTHR45458:SF1">
    <property type="entry name" value="SHORT CHAIN DEHYDROGENASE"/>
    <property type="match status" value="1"/>
</dbReference>
<name>A0A0H4J381_9PROT</name>
<dbReference type="AlphaFoldDB" id="A0A0H4J381"/>
<dbReference type="OrthoDB" id="5786478at2"/>
<dbReference type="CDD" id="cd05325">
    <property type="entry name" value="carb_red_sniffer_like_SDR_c"/>
    <property type="match status" value="1"/>
</dbReference>
<dbReference type="InterPro" id="IPR002347">
    <property type="entry name" value="SDR_fam"/>
</dbReference>
<gene>
    <name evidence="1" type="ORF">VI33_04545</name>
</gene>
<keyword evidence="2" id="KW-1185">Reference proteome</keyword>
<evidence type="ECO:0000313" key="2">
    <source>
        <dbReference type="Proteomes" id="UP000066549"/>
    </source>
</evidence>
<dbReference type="PATRIC" id="fig|1623450.3.peg.905"/>
<dbReference type="InterPro" id="IPR036291">
    <property type="entry name" value="NAD(P)-bd_dom_sf"/>
</dbReference>
<evidence type="ECO:0000313" key="1">
    <source>
        <dbReference type="EMBL" id="AKO66485.1"/>
    </source>
</evidence>
<protein>
    <submittedName>
        <fullName evidence="1">Short-chain dehydrogenase</fullName>
    </submittedName>
</protein>
<reference evidence="1 2" key="1">
    <citation type="submission" date="2015-03" db="EMBL/GenBank/DDBJ databases">
        <title>Comparative analysis of the OM43 clade including a novel species from Red Sea uncovers genomic and metabolic diversity among marine methylotrophs.</title>
        <authorList>
            <person name="Jimenez-Infante F."/>
            <person name="Ngugi D.K."/>
            <person name="Vinu M."/>
            <person name="Alam I."/>
            <person name="Kamau A."/>
            <person name="Blom J."/>
            <person name="Bajic V.B."/>
            <person name="Stingl U."/>
        </authorList>
    </citation>
    <scope>NUCLEOTIDE SEQUENCE [LARGE SCALE GENOMIC DNA]</scope>
    <source>
        <strain evidence="1 2">MBRSH7</strain>
    </source>
</reference>
<dbReference type="Proteomes" id="UP000066549">
    <property type="component" value="Chromosome"/>
</dbReference>
<accession>A0A0H4J381</accession>
<dbReference type="Pfam" id="PF00106">
    <property type="entry name" value="adh_short"/>
    <property type="match status" value="1"/>
</dbReference>
<dbReference type="InterPro" id="IPR052184">
    <property type="entry name" value="SDR_enzymes"/>
</dbReference>
<dbReference type="PANTHER" id="PTHR45458">
    <property type="entry name" value="SHORT-CHAIN DEHYDROGENASE/REDUCTASE SDR"/>
    <property type="match status" value="1"/>
</dbReference>
<dbReference type="GO" id="GO:0016616">
    <property type="term" value="F:oxidoreductase activity, acting on the CH-OH group of donors, NAD or NADP as acceptor"/>
    <property type="evidence" value="ECO:0007669"/>
    <property type="project" value="TreeGrafter"/>
</dbReference>
<proteinExistence type="predicted"/>
<organism evidence="1 2">
    <name type="scientific">Methylophilales bacterium MBRS-H7</name>
    <dbReference type="NCBI Taxonomy" id="1623450"/>
    <lineage>
        <taxon>Bacteria</taxon>
        <taxon>Pseudomonadati</taxon>
        <taxon>Pseudomonadota</taxon>
        <taxon>Betaproteobacteria</taxon>
        <taxon>Nitrosomonadales</taxon>
        <taxon>OM43 clade</taxon>
    </lineage>
</organism>